<dbReference type="PROSITE" id="PS50076">
    <property type="entry name" value="DNAJ_2"/>
    <property type="match status" value="1"/>
</dbReference>
<dbReference type="AlphaFoldDB" id="A0A7S4FX57"/>
<dbReference type="Gene3D" id="3.30.70.20">
    <property type="match status" value="1"/>
</dbReference>
<evidence type="ECO:0000259" key="1">
    <source>
        <dbReference type="PROSITE" id="PS50076"/>
    </source>
</evidence>
<dbReference type="SMART" id="SM00271">
    <property type="entry name" value="DnaJ"/>
    <property type="match status" value="1"/>
</dbReference>
<name>A0A7S4FX57_9EUGL</name>
<dbReference type="Gene3D" id="1.10.287.110">
    <property type="entry name" value="DnaJ domain"/>
    <property type="match status" value="1"/>
</dbReference>
<dbReference type="InterPro" id="IPR017896">
    <property type="entry name" value="4Fe4S_Fe-S-bd"/>
</dbReference>
<evidence type="ECO:0000313" key="3">
    <source>
        <dbReference type="EMBL" id="CAE0818035.1"/>
    </source>
</evidence>
<dbReference type="SUPFAM" id="SSF46565">
    <property type="entry name" value="Chaperone J-domain"/>
    <property type="match status" value="1"/>
</dbReference>
<dbReference type="PANTHER" id="PTHR45295:SF1">
    <property type="entry name" value="CHAPERONE PROTEIN DNAJ C76, CHLOROPLASTIC"/>
    <property type="match status" value="1"/>
</dbReference>
<dbReference type="PANTHER" id="PTHR45295">
    <property type="entry name" value="CHAPERONE PROTEIN DNAJ C76, CHLOROPLASTIC"/>
    <property type="match status" value="1"/>
</dbReference>
<reference evidence="3" key="1">
    <citation type="submission" date="2021-01" db="EMBL/GenBank/DDBJ databases">
        <authorList>
            <person name="Corre E."/>
            <person name="Pelletier E."/>
            <person name="Niang G."/>
            <person name="Scheremetjew M."/>
            <person name="Finn R."/>
            <person name="Kale V."/>
            <person name="Holt S."/>
            <person name="Cochrane G."/>
            <person name="Meng A."/>
            <person name="Brown T."/>
            <person name="Cohen L."/>
        </authorList>
    </citation>
    <scope>NUCLEOTIDE SEQUENCE</scope>
    <source>
        <strain evidence="3">CCMP1594</strain>
    </source>
</reference>
<dbReference type="Pfam" id="PF13370">
    <property type="entry name" value="Fer4_13"/>
    <property type="match status" value="1"/>
</dbReference>
<dbReference type="InterPro" id="IPR036869">
    <property type="entry name" value="J_dom_sf"/>
</dbReference>
<dbReference type="EMBL" id="HBJA01083691">
    <property type="protein sequence ID" value="CAE0818035.1"/>
    <property type="molecule type" value="Transcribed_RNA"/>
</dbReference>
<protein>
    <recommendedName>
        <fullName evidence="4">J domain-containing protein</fullName>
    </recommendedName>
</protein>
<feature type="domain" description="J" evidence="1">
    <location>
        <begin position="183"/>
        <end position="246"/>
    </location>
</feature>
<dbReference type="Pfam" id="PF00226">
    <property type="entry name" value="DnaJ"/>
    <property type="match status" value="1"/>
</dbReference>
<accession>A0A7S4FX57</accession>
<feature type="domain" description="4Fe-4S ferredoxin-type" evidence="2">
    <location>
        <begin position="287"/>
        <end position="315"/>
    </location>
</feature>
<dbReference type="InterPro" id="IPR001623">
    <property type="entry name" value="DnaJ_domain"/>
</dbReference>
<organism evidence="3">
    <name type="scientific">Eutreptiella gymnastica</name>
    <dbReference type="NCBI Taxonomy" id="73025"/>
    <lineage>
        <taxon>Eukaryota</taxon>
        <taxon>Discoba</taxon>
        <taxon>Euglenozoa</taxon>
        <taxon>Euglenida</taxon>
        <taxon>Spirocuta</taxon>
        <taxon>Euglenophyceae</taxon>
        <taxon>Eutreptiales</taxon>
        <taxon>Eutreptiaceae</taxon>
        <taxon>Eutreptiella</taxon>
    </lineage>
</organism>
<dbReference type="CDD" id="cd06257">
    <property type="entry name" value="DnaJ"/>
    <property type="match status" value="1"/>
</dbReference>
<gene>
    <name evidence="3" type="ORF">EGYM00163_LOCUS29203</name>
</gene>
<evidence type="ECO:0000259" key="2">
    <source>
        <dbReference type="PROSITE" id="PS51379"/>
    </source>
</evidence>
<dbReference type="SUPFAM" id="SSF54862">
    <property type="entry name" value="4Fe-4S ferredoxins"/>
    <property type="match status" value="1"/>
</dbReference>
<dbReference type="PROSITE" id="PS51379">
    <property type="entry name" value="4FE4S_FER_2"/>
    <property type="match status" value="1"/>
</dbReference>
<evidence type="ECO:0008006" key="4">
    <source>
        <dbReference type="Google" id="ProtNLM"/>
    </source>
</evidence>
<sequence>MGATRTSLWVASGQAVGTTVHWRLAASGSWSRASQTELAAARVEATPQGVEAAPQAVAAAQVARLGSTEERGLLPSLWIRVAAVVMATTAVFAVTKARKVHANSARAWSMASGSADGVIAPPDEEDDPLTDLTITALVHTPDAVVIDTVTAHIDNSASVIEDEVEEEEEEVIEDVNIQDAPNNYYDLLEVDREASPVDIKSQYRKIQKICHPDIVGDQGLEVCLLLNDAVETLTNDTKKAAYDAQLEEQEYQARLLGLEEGMEEYTGQPLSEFAGPDPVMGTGPQSRAVFVDESACIGCWKCSSLAPNTFSMEEPWGRARCNKQWADSEDDIDAAIMSCPVDCIHWVEKRDLADLEFVMQSAKRANIASMMAGGVSGQDPFMLAAQFRSRGEEIRQRYGLDEMIGGNNIDWKRGKKISQAWMGLENTLRAQWKRLGLKKDTAEAE</sequence>
<proteinExistence type="predicted"/>